<organism evidence="3 4">
    <name type="scientific">Mangrovihabitans endophyticus</name>
    <dbReference type="NCBI Taxonomy" id="1751298"/>
    <lineage>
        <taxon>Bacteria</taxon>
        <taxon>Bacillati</taxon>
        <taxon>Actinomycetota</taxon>
        <taxon>Actinomycetes</taxon>
        <taxon>Micromonosporales</taxon>
        <taxon>Micromonosporaceae</taxon>
        <taxon>Mangrovihabitans</taxon>
    </lineage>
</organism>
<dbReference type="EMBL" id="BMMX01000055">
    <property type="protein sequence ID" value="GGL17114.1"/>
    <property type="molecule type" value="Genomic_DNA"/>
</dbReference>
<feature type="chain" id="PRO_5038445904" description="Lipoprotein" evidence="2">
    <location>
        <begin position="27"/>
        <end position="169"/>
    </location>
</feature>
<feature type="region of interest" description="Disordered" evidence="1">
    <location>
        <begin position="55"/>
        <end position="77"/>
    </location>
</feature>
<evidence type="ECO:0000256" key="1">
    <source>
        <dbReference type="SAM" id="MobiDB-lite"/>
    </source>
</evidence>
<evidence type="ECO:0000313" key="3">
    <source>
        <dbReference type="EMBL" id="GGL17114.1"/>
    </source>
</evidence>
<feature type="signal peptide" evidence="2">
    <location>
        <begin position="1"/>
        <end position="26"/>
    </location>
</feature>
<gene>
    <name evidence="3" type="ORF">GCM10012284_59630</name>
</gene>
<name>A0A8J3FSG4_9ACTN</name>
<dbReference type="Proteomes" id="UP000656042">
    <property type="component" value="Unassembled WGS sequence"/>
</dbReference>
<evidence type="ECO:0000313" key="4">
    <source>
        <dbReference type="Proteomes" id="UP000656042"/>
    </source>
</evidence>
<sequence>MNARRHVLTAALLLALTLAGCTKEQALQPTETPAQAASTVDELVHQAATALPAGASLKFNDGGDNTPCDDPTDNGPAGRVFVEKRYQIVAPDGAAWTTDQVKSGLVAYWQQQHYRPIDDRRADTIPTYRVETTDGYRLSIAAYDRGDHHDFTLSGNSPCLWPNGTPDPQ</sequence>
<comment type="caution">
    <text evidence="3">The sequence shown here is derived from an EMBL/GenBank/DDBJ whole genome shotgun (WGS) entry which is preliminary data.</text>
</comment>
<reference evidence="3" key="1">
    <citation type="journal article" date="2014" name="Int. J. Syst. Evol. Microbiol.">
        <title>Complete genome sequence of Corynebacterium casei LMG S-19264T (=DSM 44701T), isolated from a smear-ripened cheese.</title>
        <authorList>
            <consortium name="US DOE Joint Genome Institute (JGI-PGF)"/>
            <person name="Walter F."/>
            <person name="Albersmeier A."/>
            <person name="Kalinowski J."/>
            <person name="Ruckert C."/>
        </authorList>
    </citation>
    <scope>NUCLEOTIDE SEQUENCE</scope>
    <source>
        <strain evidence="3">CGMCC 4.7299</strain>
    </source>
</reference>
<dbReference type="AlphaFoldDB" id="A0A8J3FSG4"/>
<proteinExistence type="predicted"/>
<protein>
    <recommendedName>
        <fullName evidence="5">Lipoprotein</fullName>
    </recommendedName>
</protein>
<evidence type="ECO:0008006" key="5">
    <source>
        <dbReference type="Google" id="ProtNLM"/>
    </source>
</evidence>
<accession>A0A8J3FSG4</accession>
<evidence type="ECO:0000256" key="2">
    <source>
        <dbReference type="SAM" id="SignalP"/>
    </source>
</evidence>
<reference evidence="3" key="2">
    <citation type="submission" date="2020-09" db="EMBL/GenBank/DDBJ databases">
        <authorList>
            <person name="Sun Q."/>
            <person name="Zhou Y."/>
        </authorList>
    </citation>
    <scope>NUCLEOTIDE SEQUENCE</scope>
    <source>
        <strain evidence="3">CGMCC 4.7299</strain>
    </source>
</reference>
<dbReference type="PROSITE" id="PS51257">
    <property type="entry name" value="PROKAR_LIPOPROTEIN"/>
    <property type="match status" value="1"/>
</dbReference>
<keyword evidence="2" id="KW-0732">Signal</keyword>
<keyword evidence="4" id="KW-1185">Reference proteome</keyword>